<proteinExistence type="predicted"/>
<sequence>MSEEVFQAKGNLMKSIQTFLEKFNRIPFGEKPKIINEELAEYINSPSWNCPTFYSNDEEHSVQYKEYLENTSNEIAALNFNQEKEGPPQDSDIQLNNTSQISSVHAIAPVLPTEEPEYSFSMGYEHLSTIPETESDEVIKSSDKNLLPIPSEYEVTSDDESECDVPIKDESSQVFTTFLNPLFDCNDDFTSSDDESLSDEDVQMEDFKVYSNPLFDDDEINSDEIDPHYFNVESDFIKSLSNLDTLFDSSPKFDYLEEFSGELMPTAINLYPRPMENFHANTIVVTLPSSPIPVKDSDSFREEIDIFTGMDDLLPPGIESNDYDSKGDIHFLEELLVDDSIYLLKNESSNFDHQDDSSFPRPPPEPSDVEFLFDLEPNSGEVISAVMNNIDELDEDECFDLGGEINVFANIEDDDYFPFIFVIRIFLPYFIYPEVFPLLLSARSEDTIFDHGISA</sequence>
<reference evidence="1" key="1">
    <citation type="journal article" date="2019" name="Sci. Rep.">
        <title>Draft genome of Tanacetum cinerariifolium, the natural source of mosquito coil.</title>
        <authorList>
            <person name="Yamashiro T."/>
            <person name="Shiraishi A."/>
            <person name="Satake H."/>
            <person name="Nakayama K."/>
        </authorList>
    </citation>
    <scope>NUCLEOTIDE SEQUENCE</scope>
</reference>
<accession>A0A6L2N9G9</accession>
<dbReference type="EMBL" id="BKCJ010008553">
    <property type="protein sequence ID" value="GEU82811.1"/>
    <property type="molecule type" value="Genomic_DNA"/>
</dbReference>
<dbReference type="AlphaFoldDB" id="A0A6L2N9G9"/>
<evidence type="ECO:0000313" key="1">
    <source>
        <dbReference type="EMBL" id="GEU82811.1"/>
    </source>
</evidence>
<gene>
    <name evidence="1" type="ORF">Tci_054789</name>
</gene>
<comment type="caution">
    <text evidence="1">The sequence shown here is derived from an EMBL/GenBank/DDBJ whole genome shotgun (WGS) entry which is preliminary data.</text>
</comment>
<evidence type="ECO:0008006" key="2">
    <source>
        <dbReference type="Google" id="ProtNLM"/>
    </source>
</evidence>
<organism evidence="1">
    <name type="scientific">Tanacetum cinerariifolium</name>
    <name type="common">Dalmatian daisy</name>
    <name type="synonym">Chrysanthemum cinerariifolium</name>
    <dbReference type="NCBI Taxonomy" id="118510"/>
    <lineage>
        <taxon>Eukaryota</taxon>
        <taxon>Viridiplantae</taxon>
        <taxon>Streptophyta</taxon>
        <taxon>Embryophyta</taxon>
        <taxon>Tracheophyta</taxon>
        <taxon>Spermatophyta</taxon>
        <taxon>Magnoliopsida</taxon>
        <taxon>eudicotyledons</taxon>
        <taxon>Gunneridae</taxon>
        <taxon>Pentapetalae</taxon>
        <taxon>asterids</taxon>
        <taxon>campanulids</taxon>
        <taxon>Asterales</taxon>
        <taxon>Asteraceae</taxon>
        <taxon>Asteroideae</taxon>
        <taxon>Anthemideae</taxon>
        <taxon>Anthemidinae</taxon>
        <taxon>Tanacetum</taxon>
    </lineage>
</organism>
<name>A0A6L2N9G9_TANCI</name>
<protein>
    <recommendedName>
        <fullName evidence="2">Reverse transcriptase domain-containing protein</fullName>
    </recommendedName>
</protein>